<organism evidence="1 2">
    <name type="scientific">Fictibacillus norfolkensis</name>
    <dbReference type="NCBI Taxonomy" id="2762233"/>
    <lineage>
        <taxon>Bacteria</taxon>
        <taxon>Bacillati</taxon>
        <taxon>Bacillota</taxon>
        <taxon>Bacilli</taxon>
        <taxon>Bacillales</taxon>
        <taxon>Fictibacillaceae</taxon>
        <taxon>Fictibacillus</taxon>
    </lineage>
</organism>
<name>A0ABR8SGX8_9BACL</name>
<comment type="caution">
    <text evidence="1">The sequence shown here is derived from an EMBL/GenBank/DDBJ whole genome shotgun (WGS) entry which is preliminary data.</text>
</comment>
<accession>A0ABR8SGX8</accession>
<keyword evidence="2" id="KW-1185">Reference proteome</keyword>
<evidence type="ECO:0000313" key="1">
    <source>
        <dbReference type="EMBL" id="MBD7962731.1"/>
    </source>
</evidence>
<protein>
    <submittedName>
        <fullName evidence="1">Uncharacterized protein</fullName>
    </submittedName>
</protein>
<gene>
    <name evidence="1" type="ORF">H9648_01600</name>
</gene>
<sequence>MTGFLITLVPASLLCGGVAMLIHTFMKKDSYHYDQENLWEDTSLTSEDYRLK</sequence>
<evidence type="ECO:0000313" key="2">
    <source>
        <dbReference type="Proteomes" id="UP000603641"/>
    </source>
</evidence>
<dbReference type="Proteomes" id="UP000603641">
    <property type="component" value="Unassembled WGS sequence"/>
</dbReference>
<dbReference type="EMBL" id="JACSQM010000001">
    <property type="protein sequence ID" value="MBD7962731.1"/>
    <property type="molecule type" value="Genomic_DNA"/>
</dbReference>
<dbReference type="RefSeq" id="WP_191752036.1">
    <property type="nucleotide sequence ID" value="NZ_JACSQM010000001.1"/>
</dbReference>
<proteinExistence type="predicted"/>
<reference evidence="1 2" key="1">
    <citation type="submission" date="2020-08" db="EMBL/GenBank/DDBJ databases">
        <title>A Genomic Blueprint of the Chicken Gut Microbiome.</title>
        <authorList>
            <person name="Gilroy R."/>
            <person name="Ravi A."/>
            <person name="Getino M."/>
            <person name="Pursley I."/>
            <person name="Horton D.L."/>
            <person name="Alikhan N.-F."/>
            <person name="Baker D."/>
            <person name="Gharbi K."/>
            <person name="Hall N."/>
            <person name="Watson M."/>
            <person name="Adriaenssens E.M."/>
            <person name="Foster-Nyarko E."/>
            <person name="Jarju S."/>
            <person name="Secka A."/>
            <person name="Antonio M."/>
            <person name="Oren A."/>
            <person name="Chaudhuri R."/>
            <person name="La Ragione R.M."/>
            <person name="Hildebrand F."/>
            <person name="Pallen M.J."/>
        </authorList>
    </citation>
    <scope>NUCLEOTIDE SEQUENCE [LARGE SCALE GENOMIC DNA]</scope>
    <source>
        <strain evidence="1 2">Sa2CUA10</strain>
    </source>
</reference>